<dbReference type="PANTHER" id="PTHR46206:SF1">
    <property type="entry name" value="P450, PUTATIVE (EUROFUNG)-RELATED"/>
    <property type="match status" value="1"/>
</dbReference>
<evidence type="ECO:0000256" key="7">
    <source>
        <dbReference type="ARBA" id="ARBA00023033"/>
    </source>
</evidence>
<evidence type="ECO:0000256" key="5">
    <source>
        <dbReference type="ARBA" id="ARBA00023002"/>
    </source>
</evidence>
<evidence type="ECO:0000256" key="8">
    <source>
        <dbReference type="PIRSR" id="PIRSR602403-1"/>
    </source>
</evidence>
<dbReference type="InterPro" id="IPR036396">
    <property type="entry name" value="Cyt_P450_sf"/>
</dbReference>
<evidence type="ECO:0008006" key="13">
    <source>
        <dbReference type="Google" id="ProtNLM"/>
    </source>
</evidence>
<dbReference type="GeneID" id="41962592"/>
<dbReference type="GO" id="GO:0020037">
    <property type="term" value="F:heme binding"/>
    <property type="evidence" value="ECO:0007669"/>
    <property type="project" value="InterPro"/>
</dbReference>
<dbReference type="GO" id="GO:0005506">
    <property type="term" value="F:iron ion binding"/>
    <property type="evidence" value="ECO:0007669"/>
    <property type="project" value="InterPro"/>
</dbReference>
<evidence type="ECO:0000256" key="6">
    <source>
        <dbReference type="ARBA" id="ARBA00023004"/>
    </source>
</evidence>
<dbReference type="AlphaFoldDB" id="A0A6P8B3Z6"/>
<evidence type="ECO:0000256" key="1">
    <source>
        <dbReference type="ARBA" id="ARBA00001971"/>
    </source>
</evidence>
<reference evidence="12" key="2">
    <citation type="submission" date="2019-10" db="EMBL/GenBank/DDBJ databases">
        <authorList>
            <consortium name="NCBI Genome Project"/>
        </authorList>
    </citation>
    <scope>NUCLEOTIDE SEQUENCE</scope>
    <source>
        <strain evidence="12">NI907</strain>
    </source>
</reference>
<evidence type="ECO:0000313" key="11">
    <source>
        <dbReference type="Proteomes" id="UP000515153"/>
    </source>
</evidence>
<keyword evidence="10" id="KW-0812">Transmembrane</keyword>
<dbReference type="GO" id="GO:0004497">
    <property type="term" value="F:monooxygenase activity"/>
    <property type="evidence" value="ECO:0007669"/>
    <property type="project" value="UniProtKB-KW"/>
</dbReference>
<dbReference type="Gene3D" id="1.10.630.10">
    <property type="entry name" value="Cytochrome P450"/>
    <property type="match status" value="1"/>
</dbReference>
<evidence type="ECO:0000313" key="12">
    <source>
        <dbReference type="RefSeq" id="XP_030981744.1"/>
    </source>
</evidence>
<evidence type="ECO:0000256" key="10">
    <source>
        <dbReference type="SAM" id="Phobius"/>
    </source>
</evidence>
<dbReference type="InterPro" id="IPR002403">
    <property type="entry name" value="Cyt_P450_E_grp-IV"/>
</dbReference>
<dbReference type="Pfam" id="PF00067">
    <property type="entry name" value="p450"/>
    <property type="match status" value="1"/>
</dbReference>
<dbReference type="PANTHER" id="PTHR46206">
    <property type="entry name" value="CYTOCHROME P450"/>
    <property type="match status" value="1"/>
</dbReference>
<proteinExistence type="inferred from homology"/>
<gene>
    <name evidence="12" type="ORF">PgNI_07673</name>
</gene>
<dbReference type="InterPro" id="IPR001128">
    <property type="entry name" value="Cyt_P450"/>
</dbReference>
<keyword evidence="5 9" id="KW-0560">Oxidoreductase</keyword>
<reference evidence="12" key="3">
    <citation type="submission" date="2025-08" db="UniProtKB">
        <authorList>
            <consortium name="RefSeq"/>
        </authorList>
    </citation>
    <scope>IDENTIFICATION</scope>
    <source>
        <strain evidence="12">NI907</strain>
    </source>
</reference>
<feature type="binding site" description="axial binding residue" evidence="8">
    <location>
        <position position="491"/>
    </location>
    <ligand>
        <name>heme</name>
        <dbReference type="ChEBI" id="CHEBI:30413"/>
    </ligand>
    <ligandPart>
        <name>Fe</name>
        <dbReference type="ChEBI" id="CHEBI:18248"/>
    </ligandPart>
</feature>
<dbReference type="GO" id="GO:0016705">
    <property type="term" value="F:oxidoreductase activity, acting on paired donors, with incorporation or reduction of molecular oxygen"/>
    <property type="evidence" value="ECO:0007669"/>
    <property type="project" value="InterPro"/>
</dbReference>
<dbReference type="CDD" id="cd11041">
    <property type="entry name" value="CYP503A1-like"/>
    <property type="match status" value="1"/>
</dbReference>
<keyword evidence="3 8" id="KW-0349">Heme</keyword>
<organism evidence="11 12">
    <name type="scientific">Pyricularia grisea</name>
    <name type="common">Crabgrass-specific blast fungus</name>
    <name type="synonym">Magnaporthe grisea</name>
    <dbReference type="NCBI Taxonomy" id="148305"/>
    <lineage>
        <taxon>Eukaryota</taxon>
        <taxon>Fungi</taxon>
        <taxon>Dikarya</taxon>
        <taxon>Ascomycota</taxon>
        <taxon>Pezizomycotina</taxon>
        <taxon>Sordariomycetes</taxon>
        <taxon>Sordariomycetidae</taxon>
        <taxon>Magnaporthales</taxon>
        <taxon>Pyriculariaceae</taxon>
        <taxon>Pyricularia</taxon>
    </lineage>
</organism>
<keyword evidence="4 8" id="KW-0479">Metal-binding</keyword>
<feature type="transmembrane region" description="Helical" evidence="10">
    <location>
        <begin position="317"/>
        <end position="337"/>
    </location>
</feature>
<dbReference type="InterPro" id="IPR017972">
    <property type="entry name" value="Cyt_P450_CS"/>
</dbReference>
<dbReference type="KEGG" id="pgri:PgNI_07673"/>
<dbReference type="PROSITE" id="PS00086">
    <property type="entry name" value="CYTOCHROME_P450"/>
    <property type="match status" value="1"/>
</dbReference>
<sequence length="546" mass="60320">MSWGTHLVVLALTGAILLLANLVYATSTRIYRHKHIWGKLDCVGGVNATSSTSSWIAALFRSIGSLQDGAQEGYDRFIKSATRPRPFVLPTMWTGGPVVVLPPSMLPLVNRSPTQETGVLGLLEQFQFRYLHPDPDVWANTAIHFDVVRRDMAHKKMASLAAIIADEWPAAFRACWDDEDSAAAAGVSAWDSGVGIMARVALRLLVGLPGCRDASFFELSQLYARAFIVDGVAINCLPPALRPLLGPVLALRARYYQRKVLRALVPLVEQKLAEAATDKNDDGQQQQQSGDVIKWLIARSATEGPEQMQPAKIARRVVALMSMFGFAIGWVFTHALLDIYSSPSRDDVVAGLEDECVSVSRRHNGVDTKEAVEALFRLDSAVRESMRLSDVSVHILPLDVVAGDGIDLGVDGARITPGCGLRAVFPAQMIHADPDNYSNPNTYDAFRFSRPFEELDVVQQNEEEKKEEKKRELMTTTTATFLPFGYGRRSCPGRWLVAHMVKQALAHVVLNYDVEVTQRPGPRKALLNFMLPAETARITVTRKKKF</sequence>
<keyword evidence="6 8" id="KW-0408">Iron</keyword>
<evidence type="ECO:0000256" key="3">
    <source>
        <dbReference type="ARBA" id="ARBA00022617"/>
    </source>
</evidence>
<accession>A0A6P8B3Z6</accession>
<dbReference type="SUPFAM" id="SSF48264">
    <property type="entry name" value="Cytochrome P450"/>
    <property type="match status" value="1"/>
</dbReference>
<keyword evidence="7 9" id="KW-0503">Monooxygenase</keyword>
<name>A0A6P8B3Z6_PYRGI</name>
<dbReference type="PRINTS" id="PR00465">
    <property type="entry name" value="EP450IV"/>
</dbReference>
<protein>
    <recommendedName>
        <fullName evidence="13">Cytochrome P450</fullName>
    </recommendedName>
</protein>
<comment type="similarity">
    <text evidence="2 9">Belongs to the cytochrome P450 family.</text>
</comment>
<evidence type="ECO:0000256" key="2">
    <source>
        <dbReference type="ARBA" id="ARBA00010617"/>
    </source>
</evidence>
<keyword evidence="10" id="KW-1133">Transmembrane helix</keyword>
<keyword evidence="11" id="KW-1185">Reference proteome</keyword>
<evidence type="ECO:0000256" key="9">
    <source>
        <dbReference type="RuleBase" id="RU000461"/>
    </source>
</evidence>
<keyword evidence="10" id="KW-0472">Membrane</keyword>
<evidence type="ECO:0000256" key="4">
    <source>
        <dbReference type="ARBA" id="ARBA00022723"/>
    </source>
</evidence>
<reference evidence="12" key="1">
    <citation type="journal article" date="2019" name="Mol. Biol. Evol.">
        <title>Blast fungal genomes show frequent chromosomal changes, gene gains and losses, and effector gene turnover.</title>
        <authorList>
            <person name="Gomez Luciano L.B."/>
            <person name="Jason Tsai I."/>
            <person name="Chuma I."/>
            <person name="Tosa Y."/>
            <person name="Chen Y.H."/>
            <person name="Li J.Y."/>
            <person name="Li M.Y."/>
            <person name="Jade Lu M.Y."/>
            <person name="Nakayashiki H."/>
            <person name="Li W.H."/>
        </authorList>
    </citation>
    <scope>NUCLEOTIDE SEQUENCE</scope>
    <source>
        <strain evidence="12">NI907</strain>
    </source>
</reference>
<comment type="cofactor">
    <cofactor evidence="1 8">
        <name>heme</name>
        <dbReference type="ChEBI" id="CHEBI:30413"/>
    </cofactor>
</comment>
<dbReference type="RefSeq" id="XP_030981744.1">
    <property type="nucleotide sequence ID" value="XM_031127683.1"/>
</dbReference>
<dbReference type="Proteomes" id="UP000515153">
    <property type="component" value="Unplaced"/>
</dbReference>